<feature type="region of interest" description="Disordered" evidence="1">
    <location>
        <begin position="120"/>
        <end position="181"/>
    </location>
</feature>
<proteinExistence type="predicted"/>
<name>A0A9W9Z7Z8_9CNID</name>
<reference evidence="2" key="1">
    <citation type="submission" date="2023-01" db="EMBL/GenBank/DDBJ databases">
        <title>Genome assembly of the deep-sea coral Lophelia pertusa.</title>
        <authorList>
            <person name="Herrera S."/>
            <person name="Cordes E."/>
        </authorList>
    </citation>
    <scope>NUCLEOTIDE SEQUENCE</scope>
    <source>
        <strain evidence="2">USNM1676648</strain>
        <tissue evidence="2">Polyp</tissue>
    </source>
</reference>
<comment type="caution">
    <text evidence="2">The sequence shown here is derived from an EMBL/GenBank/DDBJ whole genome shotgun (WGS) entry which is preliminary data.</text>
</comment>
<evidence type="ECO:0000256" key="1">
    <source>
        <dbReference type="SAM" id="MobiDB-lite"/>
    </source>
</evidence>
<dbReference type="EMBL" id="MU826608">
    <property type="protein sequence ID" value="KAJ7375638.1"/>
    <property type="molecule type" value="Genomic_DNA"/>
</dbReference>
<organism evidence="2 3">
    <name type="scientific">Desmophyllum pertusum</name>
    <dbReference type="NCBI Taxonomy" id="174260"/>
    <lineage>
        <taxon>Eukaryota</taxon>
        <taxon>Metazoa</taxon>
        <taxon>Cnidaria</taxon>
        <taxon>Anthozoa</taxon>
        <taxon>Hexacorallia</taxon>
        <taxon>Scleractinia</taxon>
        <taxon>Caryophylliina</taxon>
        <taxon>Caryophylliidae</taxon>
        <taxon>Desmophyllum</taxon>
    </lineage>
</organism>
<evidence type="ECO:0000313" key="3">
    <source>
        <dbReference type="Proteomes" id="UP001163046"/>
    </source>
</evidence>
<accession>A0A9W9Z7Z8</accession>
<feature type="compositionally biased region" description="Basic and acidic residues" evidence="1">
    <location>
        <begin position="35"/>
        <end position="51"/>
    </location>
</feature>
<sequence>MSRKAKPRSMMELCEIFQARKARIFGDRTPPGHQESPKDDCTPSSKKHEEQPNVPCIFPASKNHQKQPQQANRVTVARQTDTKEKTGWNEGVVSNNKTIIRRPLARVIIAVHRTRCDLVPQQQKARDDNMKPRSRNVASTLNQAMPEREAHENKQGTEGHQTATKQQQQKARDDNMKPRSRNVASTLNQAMPERRVACQHQTNDAHYTDRRKGVCHVTDPAQQHLTFIRVLRKRF</sequence>
<evidence type="ECO:0000313" key="2">
    <source>
        <dbReference type="EMBL" id="KAJ7375638.1"/>
    </source>
</evidence>
<feature type="compositionally biased region" description="Polar residues" evidence="1">
    <location>
        <begin position="66"/>
        <end position="79"/>
    </location>
</feature>
<dbReference type="AlphaFoldDB" id="A0A9W9Z7Z8"/>
<dbReference type="Proteomes" id="UP001163046">
    <property type="component" value="Unassembled WGS sequence"/>
</dbReference>
<feature type="region of interest" description="Disordered" evidence="1">
    <location>
        <begin position="22"/>
        <end position="89"/>
    </location>
</feature>
<protein>
    <submittedName>
        <fullName evidence="2">Uncharacterized protein</fullName>
    </submittedName>
</protein>
<gene>
    <name evidence="2" type="ORF">OS493_039924</name>
</gene>
<keyword evidence="3" id="KW-1185">Reference proteome</keyword>
<feature type="compositionally biased region" description="Basic and acidic residues" evidence="1">
    <location>
        <begin position="146"/>
        <end position="157"/>
    </location>
</feature>